<dbReference type="SUPFAM" id="SSF82199">
    <property type="entry name" value="SET domain"/>
    <property type="match status" value="1"/>
</dbReference>
<accession>A0A126QMN8</accession>
<reference evidence="2 4" key="1">
    <citation type="journal article" date="2016" name="Front. Microbiol.">
        <title>Genome Sequence of the Piezophilic, Mesophilic Sulfate-Reducing Bacterium Desulfovibrio indicus J2T.</title>
        <authorList>
            <person name="Cao J."/>
            <person name="Maignien L."/>
            <person name="Shao Z."/>
            <person name="Alain K."/>
            <person name="Jebbar M."/>
        </authorList>
    </citation>
    <scope>NUCLEOTIDE SEQUENCE [LARGE SCALE GENOMIC DNA]</scope>
    <source>
        <strain evidence="2 4">J2</strain>
    </source>
</reference>
<sequence>MIHPYTRVLSGDPAIGVGVFATHPIPRGTIVVVRDRFDLCLSREEFARLPAPQRETMETYLYHDKCGNLVLSWDHARYMNHNCHPNTMMTDYGLEIAVRDIGAGDEITTEYGLLNIQEPYAICCGCESCREHLRLDDIDVHAEAWDRLIRESLLRIPRVEQPLYDLLQGDQLDRIQALVSGQTDYSSVRNLKWLADPDCRFSE</sequence>
<dbReference type="EMBL" id="CP014206">
    <property type="protein sequence ID" value="AMK11077.1"/>
    <property type="molecule type" value="Genomic_DNA"/>
</dbReference>
<protein>
    <submittedName>
        <fullName evidence="2">SET domain-containing protein-lysine N-methyltransferase</fullName>
    </submittedName>
</protein>
<organism evidence="3 5">
    <name type="scientific">Pseudodesulfovibrio indicus</name>
    <dbReference type="NCBI Taxonomy" id="1716143"/>
    <lineage>
        <taxon>Bacteria</taxon>
        <taxon>Pseudomonadati</taxon>
        <taxon>Thermodesulfobacteriota</taxon>
        <taxon>Desulfovibrionia</taxon>
        <taxon>Desulfovibrionales</taxon>
        <taxon>Desulfovibrionaceae</taxon>
    </lineage>
</organism>
<dbReference type="OrthoDB" id="9804945at2"/>
<evidence type="ECO:0000313" key="2">
    <source>
        <dbReference type="EMBL" id="AMK11077.1"/>
    </source>
</evidence>
<evidence type="ECO:0000259" key="1">
    <source>
        <dbReference type="Pfam" id="PF00856"/>
    </source>
</evidence>
<evidence type="ECO:0000313" key="3">
    <source>
        <dbReference type="EMBL" id="TDT92091.1"/>
    </source>
</evidence>
<dbReference type="Proteomes" id="UP000055611">
    <property type="component" value="Chromosome"/>
</dbReference>
<dbReference type="KEGG" id="dej:AWY79_08110"/>
<evidence type="ECO:0000313" key="4">
    <source>
        <dbReference type="Proteomes" id="UP000055611"/>
    </source>
</evidence>
<dbReference type="RefSeq" id="WP_066802330.1">
    <property type="nucleotide sequence ID" value="NZ_CP014206.1"/>
</dbReference>
<proteinExistence type="predicted"/>
<keyword evidence="4" id="KW-1185">Reference proteome</keyword>
<feature type="domain" description="SET" evidence="1">
    <location>
        <begin position="16"/>
        <end position="112"/>
    </location>
</feature>
<dbReference type="Gene3D" id="2.170.270.10">
    <property type="entry name" value="SET domain"/>
    <property type="match status" value="1"/>
</dbReference>
<gene>
    <name evidence="2" type="ORF">AWY79_08110</name>
    <name evidence="3" type="ORF">EDC59_101495</name>
</gene>
<dbReference type="InterPro" id="IPR001214">
    <property type="entry name" value="SET_dom"/>
</dbReference>
<dbReference type="Proteomes" id="UP000295506">
    <property type="component" value="Unassembled WGS sequence"/>
</dbReference>
<evidence type="ECO:0000313" key="5">
    <source>
        <dbReference type="Proteomes" id="UP000295506"/>
    </source>
</evidence>
<dbReference type="InterPro" id="IPR046341">
    <property type="entry name" value="SET_dom_sf"/>
</dbReference>
<dbReference type="Pfam" id="PF00856">
    <property type="entry name" value="SET"/>
    <property type="match status" value="1"/>
</dbReference>
<dbReference type="AlphaFoldDB" id="A0A126QMN8"/>
<dbReference type="EMBL" id="SOBK01000001">
    <property type="protein sequence ID" value="TDT92091.1"/>
    <property type="molecule type" value="Genomic_DNA"/>
</dbReference>
<name>A0A126QMN8_9BACT</name>
<reference evidence="3 5" key="2">
    <citation type="submission" date="2019-03" db="EMBL/GenBank/DDBJ databases">
        <title>Genomic Encyclopedia of Type Strains, Phase IV (KMG-IV): sequencing the most valuable type-strain genomes for metagenomic binning, comparative biology and taxonomic classification.</title>
        <authorList>
            <person name="Goeker M."/>
        </authorList>
    </citation>
    <scope>NUCLEOTIDE SEQUENCE [LARGE SCALE GENOMIC DNA]</scope>
    <source>
        <strain evidence="3 5">DSM 101483</strain>
    </source>
</reference>